<accession>A0A7R9J8F3</accession>
<dbReference type="EMBL" id="OE182344">
    <property type="protein sequence ID" value="CAD7574412.1"/>
    <property type="molecule type" value="Genomic_DNA"/>
</dbReference>
<name>A0A7R9J8F3_TIMCA</name>
<organism evidence="3">
    <name type="scientific">Timema californicum</name>
    <name type="common">California timema</name>
    <name type="synonym">Walking stick</name>
    <dbReference type="NCBI Taxonomy" id="61474"/>
    <lineage>
        <taxon>Eukaryota</taxon>
        <taxon>Metazoa</taxon>
        <taxon>Ecdysozoa</taxon>
        <taxon>Arthropoda</taxon>
        <taxon>Hexapoda</taxon>
        <taxon>Insecta</taxon>
        <taxon>Pterygota</taxon>
        <taxon>Neoptera</taxon>
        <taxon>Polyneoptera</taxon>
        <taxon>Phasmatodea</taxon>
        <taxon>Timematodea</taxon>
        <taxon>Timematoidea</taxon>
        <taxon>Timematidae</taxon>
        <taxon>Timema</taxon>
    </lineage>
</organism>
<sequence>MVTIDFLQGAAITSLSSGSNTPTRSDTEARSSFESPRSLPTPELLVQPDFGYITRLASQAPRKVYETRHPKETMTSQEDRNWEMRLQQLQETMDTMQARFMAITDRFGTTDPNVETPGAGVQPPSTGEHHPTLTASSMENAWASLETPCTPVLVATREQALRLALAAKAKLNELQPGRDAHELRFLLNLLADYNILPERTRQKVLHRINMVFIAVTRNWAEAVAASGDGASAAIYPPGYQPPAPIQQVIYRDRPAPRAPRGRGERRRK</sequence>
<gene>
    <name evidence="3" type="ORF">TCMB3V08_LOCUS7027</name>
</gene>
<protein>
    <submittedName>
        <fullName evidence="3">(California timema) hypothetical protein</fullName>
    </submittedName>
</protein>
<feature type="coiled-coil region" evidence="1">
    <location>
        <begin position="79"/>
        <end position="106"/>
    </location>
</feature>
<proteinExistence type="predicted"/>
<feature type="compositionally biased region" description="Basic residues" evidence="2">
    <location>
        <begin position="259"/>
        <end position="268"/>
    </location>
</feature>
<evidence type="ECO:0000256" key="1">
    <source>
        <dbReference type="SAM" id="Coils"/>
    </source>
</evidence>
<dbReference type="AlphaFoldDB" id="A0A7R9J8F3"/>
<reference evidence="3" key="1">
    <citation type="submission" date="2020-11" db="EMBL/GenBank/DDBJ databases">
        <authorList>
            <person name="Tran Van P."/>
        </authorList>
    </citation>
    <scope>NUCLEOTIDE SEQUENCE</scope>
</reference>
<feature type="region of interest" description="Disordered" evidence="2">
    <location>
        <begin position="108"/>
        <end position="132"/>
    </location>
</feature>
<keyword evidence="1" id="KW-0175">Coiled coil</keyword>
<feature type="compositionally biased region" description="Polar residues" evidence="2">
    <location>
        <begin position="14"/>
        <end position="24"/>
    </location>
</feature>
<evidence type="ECO:0000256" key="2">
    <source>
        <dbReference type="SAM" id="MobiDB-lite"/>
    </source>
</evidence>
<evidence type="ECO:0000313" key="3">
    <source>
        <dbReference type="EMBL" id="CAD7574412.1"/>
    </source>
</evidence>
<feature type="region of interest" description="Disordered" evidence="2">
    <location>
        <begin position="14"/>
        <end position="44"/>
    </location>
</feature>
<feature type="region of interest" description="Disordered" evidence="2">
    <location>
        <begin position="244"/>
        <end position="268"/>
    </location>
</feature>